<dbReference type="PRINTS" id="PR00846">
    <property type="entry name" value="GLHYDRLASE56"/>
</dbReference>
<evidence type="ECO:0000256" key="8">
    <source>
        <dbReference type="SAM" id="SignalP"/>
    </source>
</evidence>
<dbReference type="PIRSF" id="PIRSF038193">
    <property type="entry name" value="Hyaluronidase"/>
    <property type="match status" value="1"/>
</dbReference>
<proteinExistence type="evidence at transcript level"/>
<evidence type="ECO:0000256" key="1">
    <source>
        <dbReference type="ARBA" id="ARBA00008871"/>
    </source>
</evidence>
<dbReference type="GO" id="GO:0005975">
    <property type="term" value="P:carbohydrate metabolic process"/>
    <property type="evidence" value="ECO:0007669"/>
    <property type="project" value="UniProtKB-UniRule"/>
</dbReference>
<dbReference type="InterPro" id="IPR001329">
    <property type="entry name" value="Venom_Hyaluronidase"/>
</dbReference>
<dbReference type="PANTHER" id="PTHR11769:SF35">
    <property type="entry name" value="HYALURONIDASE"/>
    <property type="match status" value="1"/>
</dbReference>
<dbReference type="InterPro" id="IPR017853">
    <property type="entry name" value="GH"/>
</dbReference>
<protein>
    <recommendedName>
        <fullName evidence="7">Hyaluronidase</fullName>
        <ecNumber evidence="7">3.2.1.35</ecNumber>
    </recommendedName>
</protein>
<feature type="disulfide bond" evidence="6">
    <location>
        <begin position="208"/>
        <end position="220"/>
    </location>
</feature>
<keyword evidence="8" id="KW-0732">Signal</keyword>
<dbReference type="Pfam" id="PF01630">
    <property type="entry name" value="Glyco_hydro_56"/>
    <property type="match status" value="1"/>
</dbReference>
<feature type="chain" id="PRO_5014868702" description="Hyaluronidase" evidence="8">
    <location>
        <begin position="21"/>
        <end position="354"/>
    </location>
</feature>
<reference evidence="9" key="1">
    <citation type="journal article" date="2018" name="Cell. Mol. Life Sci.">
        <title>Giant fish-killing water bug reveals ancient and dynamic venom evolution in Heteroptera.</title>
        <authorList>
            <person name="Walker A.A."/>
            <person name="Hernandez-Vargas M.J."/>
            <person name="Corzo G."/>
            <person name="Fry B.G."/>
            <person name="King G.F."/>
        </authorList>
    </citation>
    <scope>NUCLEOTIDE SEQUENCE</scope>
</reference>
<evidence type="ECO:0000256" key="3">
    <source>
        <dbReference type="ARBA" id="ARBA00023180"/>
    </source>
</evidence>
<evidence type="ECO:0000256" key="2">
    <source>
        <dbReference type="ARBA" id="ARBA00023157"/>
    </source>
</evidence>
<dbReference type="Gene3D" id="3.20.20.70">
    <property type="entry name" value="Aldolase class I"/>
    <property type="match status" value="1"/>
</dbReference>
<dbReference type="GO" id="GO:0006952">
    <property type="term" value="P:defense response"/>
    <property type="evidence" value="ECO:0007669"/>
    <property type="project" value="InterPro"/>
</dbReference>
<dbReference type="EC" id="3.2.1.35" evidence="7"/>
<comment type="similarity">
    <text evidence="1 4 7">Belongs to the glycosyl hydrolase 56 family.</text>
</comment>
<feature type="signal peptide" evidence="8">
    <location>
        <begin position="1"/>
        <end position="20"/>
    </location>
</feature>
<dbReference type="PRINTS" id="PR00847">
    <property type="entry name" value="HYALURONDASE"/>
</dbReference>
<sequence length="354" mass="41465">MLSQNCLSFSLLIILYGTAAYPHDNGGVSKKQPTQFKVYWQVPTELCHKHKIEFSKVAKIGIVQNTGDRFKGDKIVILYDPGKFPFLNGSDYVNGGLPQFGDLNHHERILREDITKYIPNKNFDGIAVIDFEYWRPVFRENWASLDVYRTMSKDFVRDEHPDWEEHEIFKEAERRWEAITFPFFKRTLKIAFEERPKAKWGFYGFPQCFNFAPTNERKECNNRVKDDNDKSKWMYQEGKALYPSVYFDKIGMTETMRAELIEYRVKEGVRIAKKSATKLPVYAYTWFKYRDSGHELISKTDMLNNLLVPKKHGANGVIIWGSSEDVNTKEKCEQLHKFFENCIVPAMKRVAATN</sequence>
<keyword evidence="7" id="KW-0326">Glycosidase</keyword>
<dbReference type="AlphaFoldDB" id="A0A2K8JLN6"/>
<comment type="catalytic activity">
    <reaction evidence="7">
        <text>Random hydrolysis of (1-&gt;4)-linkages between N-acetyl-beta-D-glucosamine and D-glucuronate residues in hyaluronate.</text>
        <dbReference type="EC" id="3.2.1.35"/>
    </reaction>
</comment>
<dbReference type="InterPro" id="IPR018155">
    <property type="entry name" value="Hyaluronidase"/>
</dbReference>
<keyword evidence="3" id="KW-0325">Glycoprotein</keyword>
<feature type="active site" description="Proton donor" evidence="5">
    <location>
        <position position="132"/>
    </location>
</feature>
<feature type="disulfide bond" evidence="6">
    <location>
        <begin position="47"/>
        <end position="332"/>
    </location>
</feature>
<evidence type="ECO:0000313" key="9">
    <source>
        <dbReference type="EMBL" id="ATU82477.1"/>
    </source>
</evidence>
<dbReference type="PANTHER" id="PTHR11769">
    <property type="entry name" value="HYALURONIDASE"/>
    <property type="match status" value="1"/>
</dbReference>
<keyword evidence="7" id="KW-0378">Hydrolase</keyword>
<dbReference type="GO" id="GO:0030214">
    <property type="term" value="P:hyaluronan catabolic process"/>
    <property type="evidence" value="ECO:0007669"/>
    <property type="project" value="TreeGrafter"/>
</dbReference>
<name>A0A2K8JLN6_9HEMI</name>
<evidence type="ECO:0000256" key="6">
    <source>
        <dbReference type="PIRSR" id="PIRSR038193-3"/>
    </source>
</evidence>
<dbReference type="GO" id="GO:0004415">
    <property type="term" value="F:hyalurononglucosaminidase activity"/>
    <property type="evidence" value="ECO:0007669"/>
    <property type="project" value="UniProtKB-UniRule"/>
</dbReference>
<dbReference type="EMBL" id="MF683336">
    <property type="protein sequence ID" value="ATU82477.1"/>
    <property type="molecule type" value="mRNA"/>
</dbReference>
<evidence type="ECO:0000256" key="4">
    <source>
        <dbReference type="PIRNR" id="PIRNR038193"/>
    </source>
</evidence>
<organism evidence="9">
    <name type="scientific">Lethocerus distinctifemur</name>
    <dbReference type="NCBI Taxonomy" id="280095"/>
    <lineage>
        <taxon>Eukaryota</taxon>
        <taxon>Metazoa</taxon>
        <taxon>Ecdysozoa</taxon>
        <taxon>Arthropoda</taxon>
        <taxon>Hexapoda</taxon>
        <taxon>Insecta</taxon>
        <taxon>Pterygota</taxon>
        <taxon>Neoptera</taxon>
        <taxon>Paraneoptera</taxon>
        <taxon>Hemiptera</taxon>
        <taxon>Heteroptera</taxon>
        <taxon>Panheteroptera</taxon>
        <taxon>Nepomorpha</taxon>
        <taxon>Belostomatidae</taxon>
        <taxon>Lethocerinae</taxon>
        <taxon>Lethocerus</taxon>
    </lineage>
</organism>
<dbReference type="SUPFAM" id="SSF51445">
    <property type="entry name" value="(Trans)glycosidases"/>
    <property type="match status" value="1"/>
</dbReference>
<dbReference type="InterPro" id="IPR013785">
    <property type="entry name" value="Aldolase_TIM"/>
</dbReference>
<keyword evidence="2 6" id="KW-1015">Disulfide bond</keyword>
<evidence type="ECO:0000256" key="7">
    <source>
        <dbReference type="RuleBase" id="RU610713"/>
    </source>
</evidence>
<evidence type="ECO:0000256" key="5">
    <source>
        <dbReference type="PIRSR" id="PIRSR038193-1"/>
    </source>
</evidence>
<accession>A0A2K8JLN6</accession>